<name>A0A835HXU7_9MAGN</name>
<accession>A0A835HXU7</accession>
<dbReference type="InterPro" id="IPR051824">
    <property type="entry name" value="LRR_Rcpt-Like_S/T_Kinase"/>
</dbReference>
<dbReference type="AlphaFoldDB" id="A0A835HXU7"/>
<dbReference type="PANTHER" id="PTHR48006">
    <property type="entry name" value="LEUCINE-RICH REPEAT-CONTAINING PROTEIN DDB_G0281931-RELATED"/>
    <property type="match status" value="1"/>
</dbReference>
<dbReference type="OrthoDB" id="1714202at2759"/>
<dbReference type="GO" id="GO:0005524">
    <property type="term" value="F:ATP binding"/>
    <property type="evidence" value="ECO:0007669"/>
    <property type="project" value="InterPro"/>
</dbReference>
<feature type="domain" description="Protein kinase" evidence="1">
    <location>
        <begin position="1"/>
        <end position="146"/>
    </location>
</feature>
<organism evidence="2 3">
    <name type="scientific">Coptis chinensis</name>
    <dbReference type="NCBI Taxonomy" id="261450"/>
    <lineage>
        <taxon>Eukaryota</taxon>
        <taxon>Viridiplantae</taxon>
        <taxon>Streptophyta</taxon>
        <taxon>Embryophyta</taxon>
        <taxon>Tracheophyta</taxon>
        <taxon>Spermatophyta</taxon>
        <taxon>Magnoliopsida</taxon>
        <taxon>Ranunculales</taxon>
        <taxon>Ranunculaceae</taxon>
        <taxon>Coptidoideae</taxon>
        <taxon>Coptis</taxon>
    </lineage>
</organism>
<keyword evidence="3" id="KW-1185">Reference proteome</keyword>
<evidence type="ECO:0000313" key="3">
    <source>
        <dbReference type="Proteomes" id="UP000631114"/>
    </source>
</evidence>
<gene>
    <name evidence="2" type="ORF">IFM89_028160</name>
</gene>
<dbReference type="EMBL" id="JADFTS010000005">
    <property type="protein sequence ID" value="KAF9606784.1"/>
    <property type="molecule type" value="Genomic_DNA"/>
</dbReference>
<dbReference type="Gene3D" id="1.10.510.10">
    <property type="entry name" value="Transferase(Phosphotransferase) domain 1"/>
    <property type="match status" value="1"/>
</dbReference>
<reference evidence="2 3" key="1">
    <citation type="submission" date="2020-10" db="EMBL/GenBank/DDBJ databases">
        <title>The Coptis chinensis genome and diversification of protoberbering-type alkaloids.</title>
        <authorList>
            <person name="Wang B."/>
            <person name="Shu S."/>
            <person name="Song C."/>
            <person name="Liu Y."/>
        </authorList>
    </citation>
    <scope>NUCLEOTIDE SEQUENCE [LARGE SCALE GENOMIC DNA]</scope>
    <source>
        <strain evidence="2">HL-2020</strain>
        <tissue evidence="2">Leaf</tissue>
    </source>
</reference>
<comment type="caution">
    <text evidence="2">The sequence shown here is derived from an EMBL/GenBank/DDBJ whole genome shotgun (WGS) entry which is preliminary data.</text>
</comment>
<evidence type="ECO:0000313" key="2">
    <source>
        <dbReference type="EMBL" id="KAF9606784.1"/>
    </source>
</evidence>
<dbReference type="InterPro" id="IPR011009">
    <property type="entry name" value="Kinase-like_dom_sf"/>
</dbReference>
<sequence>MNPRLGCFALAEFLTRNEHGPHTVINPNRSVRGIFGYMPPEYMESGEATPSADIYSFGVVVLEVVSGQMAVDFKRPEVLLVKKVREFQTRQRPLVELADRRLDGEYNRRELERLVNLGIACTCSDPDSRPTMRQIVSTLDGNDKCLKEAQKNEKMEEWQHRNGSSLSLIRRIQTLGIQ</sequence>
<dbReference type="GO" id="GO:0004674">
    <property type="term" value="F:protein serine/threonine kinase activity"/>
    <property type="evidence" value="ECO:0007669"/>
    <property type="project" value="TreeGrafter"/>
</dbReference>
<dbReference type="InterPro" id="IPR000719">
    <property type="entry name" value="Prot_kinase_dom"/>
</dbReference>
<dbReference type="Proteomes" id="UP000631114">
    <property type="component" value="Unassembled WGS sequence"/>
</dbReference>
<dbReference type="PANTHER" id="PTHR48006:SF72">
    <property type="entry name" value="LRR RECEPTOR-LIKE SERINE_THREONINE-PROTEIN KINASE RFK1-RELATED"/>
    <property type="match status" value="1"/>
</dbReference>
<dbReference type="PROSITE" id="PS50011">
    <property type="entry name" value="PROTEIN_KINASE_DOM"/>
    <property type="match status" value="1"/>
</dbReference>
<proteinExistence type="predicted"/>
<evidence type="ECO:0000259" key="1">
    <source>
        <dbReference type="PROSITE" id="PS50011"/>
    </source>
</evidence>
<dbReference type="SUPFAM" id="SSF56112">
    <property type="entry name" value="Protein kinase-like (PK-like)"/>
    <property type="match status" value="1"/>
</dbReference>
<dbReference type="Pfam" id="PF00069">
    <property type="entry name" value="Pkinase"/>
    <property type="match status" value="1"/>
</dbReference>
<protein>
    <recommendedName>
        <fullName evidence="1">Protein kinase domain-containing protein</fullName>
    </recommendedName>
</protein>